<evidence type="ECO:0000313" key="1">
    <source>
        <dbReference type="EMBL" id="DAE05311.1"/>
    </source>
</evidence>
<accession>A0A8S5PDQ2</accession>
<reference evidence="1" key="1">
    <citation type="journal article" date="2021" name="Proc. Natl. Acad. Sci. U.S.A.">
        <title>A Catalog of Tens of Thousands of Viruses from Human Metagenomes Reveals Hidden Associations with Chronic Diseases.</title>
        <authorList>
            <person name="Tisza M.J."/>
            <person name="Buck C.B."/>
        </authorList>
    </citation>
    <scope>NUCLEOTIDE SEQUENCE</scope>
    <source>
        <strain evidence="1">CtWKa2</strain>
    </source>
</reference>
<dbReference type="EMBL" id="BK015407">
    <property type="protein sequence ID" value="DAE05311.1"/>
    <property type="molecule type" value="Genomic_DNA"/>
</dbReference>
<sequence>MTNVLYSDRAYVDALYDSMERVYFNDIQYPAPNPVHYSFTVRADGLSLHKWLKYRISEGYREINKIREKRGLLLVKPFASREACLRYL</sequence>
<organism evidence="1">
    <name type="scientific">Siphoviridae sp. ctWKa2</name>
    <dbReference type="NCBI Taxonomy" id="2825537"/>
    <lineage>
        <taxon>Viruses</taxon>
        <taxon>Duplodnaviria</taxon>
        <taxon>Heunggongvirae</taxon>
        <taxon>Uroviricota</taxon>
        <taxon>Caudoviricetes</taxon>
    </lineage>
</organism>
<name>A0A8S5PDQ2_9CAUD</name>
<proteinExistence type="predicted"/>
<protein>
    <submittedName>
        <fullName evidence="1">Uncharacterized protein</fullName>
    </submittedName>
</protein>